<proteinExistence type="predicted"/>
<comment type="caution">
    <text evidence="1">The sequence shown here is derived from an EMBL/GenBank/DDBJ whole genome shotgun (WGS) entry which is preliminary data.</text>
</comment>
<gene>
    <name evidence="1" type="ORF">PF008_g16537</name>
</gene>
<dbReference type="AlphaFoldDB" id="A0A6G0RBC9"/>
<protein>
    <submittedName>
        <fullName evidence="1">Uncharacterized protein</fullName>
    </submittedName>
</protein>
<sequence length="50" mass="5581">MISSLFRMVRRAVLPSMLTVSRAVTTVANSPRKVWGSRKSAFWENSGPTI</sequence>
<organism evidence="1 2">
    <name type="scientific">Phytophthora fragariae</name>
    <dbReference type="NCBI Taxonomy" id="53985"/>
    <lineage>
        <taxon>Eukaryota</taxon>
        <taxon>Sar</taxon>
        <taxon>Stramenopiles</taxon>
        <taxon>Oomycota</taxon>
        <taxon>Peronosporomycetes</taxon>
        <taxon>Peronosporales</taxon>
        <taxon>Peronosporaceae</taxon>
        <taxon>Phytophthora</taxon>
    </lineage>
</organism>
<evidence type="ECO:0000313" key="1">
    <source>
        <dbReference type="EMBL" id="KAE9326891.1"/>
    </source>
</evidence>
<dbReference type="EMBL" id="QXFY01001141">
    <property type="protein sequence ID" value="KAE9326891.1"/>
    <property type="molecule type" value="Genomic_DNA"/>
</dbReference>
<accession>A0A6G0RBC9</accession>
<name>A0A6G0RBC9_9STRA</name>
<evidence type="ECO:0000313" key="2">
    <source>
        <dbReference type="Proteomes" id="UP000486351"/>
    </source>
</evidence>
<dbReference type="Proteomes" id="UP000486351">
    <property type="component" value="Unassembled WGS sequence"/>
</dbReference>
<reference evidence="1 2" key="1">
    <citation type="submission" date="2018-09" db="EMBL/GenBank/DDBJ databases">
        <title>Genomic investigation of the strawberry pathogen Phytophthora fragariae indicates pathogenicity is determined by transcriptional variation in three key races.</title>
        <authorList>
            <person name="Adams T.M."/>
            <person name="Armitage A.D."/>
            <person name="Sobczyk M.K."/>
            <person name="Bates H.J."/>
            <person name="Dunwell J.M."/>
            <person name="Nellist C.F."/>
            <person name="Harrison R.J."/>
        </authorList>
    </citation>
    <scope>NUCLEOTIDE SEQUENCE [LARGE SCALE GENOMIC DNA]</scope>
    <source>
        <strain evidence="1 2">NOV-77</strain>
    </source>
</reference>